<dbReference type="InterPro" id="IPR000719">
    <property type="entry name" value="Prot_kinase_dom"/>
</dbReference>
<dbReference type="PANTHER" id="PTHR24055">
    <property type="entry name" value="MITOGEN-ACTIVATED PROTEIN KINASE"/>
    <property type="match status" value="1"/>
</dbReference>
<dbReference type="Proteomes" id="UP001498398">
    <property type="component" value="Unassembled WGS sequence"/>
</dbReference>
<feature type="compositionally biased region" description="Basic and acidic residues" evidence="7">
    <location>
        <begin position="477"/>
        <end position="493"/>
    </location>
</feature>
<protein>
    <recommendedName>
        <fullName evidence="1">mitogen-activated protein kinase</fullName>
        <ecNumber evidence="1">2.7.11.24</ecNumber>
    </recommendedName>
</protein>
<feature type="region of interest" description="Disordered" evidence="7">
    <location>
        <begin position="618"/>
        <end position="685"/>
    </location>
</feature>
<dbReference type="SUPFAM" id="SSF56112">
    <property type="entry name" value="Protein kinase-like (PK-like)"/>
    <property type="match status" value="1"/>
</dbReference>
<keyword evidence="2" id="KW-0723">Serine/threonine-protein kinase</keyword>
<evidence type="ECO:0000256" key="2">
    <source>
        <dbReference type="ARBA" id="ARBA00022527"/>
    </source>
</evidence>
<keyword evidence="10" id="KW-1185">Reference proteome</keyword>
<reference evidence="9 10" key="1">
    <citation type="submission" date="2024-01" db="EMBL/GenBank/DDBJ databases">
        <title>A draft genome for the cacao thread blight pathogen Marasmiellus scandens.</title>
        <authorList>
            <person name="Baruah I.K."/>
            <person name="Leung J."/>
            <person name="Bukari Y."/>
            <person name="Amoako-Attah I."/>
            <person name="Meinhardt L.W."/>
            <person name="Bailey B.A."/>
            <person name="Cohen S.P."/>
        </authorList>
    </citation>
    <scope>NUCLEOTIDE SEQUENCE [LARGE SCALE GENOMIC DNA]</scope>
    <source>
        <strain evidence="9 10">GH-19</strain>
    </source>
</reference>
<dbReference type="InterPro" id="IPR011009">
    <property type="entry name" value="Kinase-like_dom_sf"/>
</dbReference>
<evidence type="ECO:0000313" key="10">
    <source>
        <dbReference type="Proteomes" id="UP001498398"/>
    </source>
</evidence>
<evidence type="ECO:0000256" key="7">
    <source>
        <dbReference type="SAM" id="MobiDB-lite"/>
    </source>
</evidence>
<feature type="compositionally biased region" description="Basic and acidic residues" evidence="7">
    <location>
        <begin position="645"/>
        <end position="654"/>
    </location>
</feature>
<keyword evidence="6" id="KW-0067">ATP-binding</keyword>
<keyword evidence="5" id="KW-0418">Kinase</keyword>
<dbReference type="Pfam" id="PF00069">
    <property type="entry name" value="Pkinase"/>
    <property type="match status" value="1"/>
</dbReference>
<dbReference type="EC" id="2.7.11.24" evidence="1"/>
<evidence type="ECO:0000256" key="5">
    <source>
        <dbReference type="ARBA" id="ARBA00022777"/>
    </source>
</evidence>
<dbReference type="PROSITE" id="PS01351">
    <property type="entry name" value="MAPK"/>
    <property type="match status" value="1"/>
</dbReference>
<dbReference type="EMBL" id="JBANRG010000005">
    <property type="protein sequence ID" value="KAK7466481.1"/>
    <property type="molecule type" value="Genomic_DNA"/>
</dbReference>
<dbReference type="Gene3D" id="3.30.200.20">
    <property type="entry name" value="Phosphorylase Kinase, domain 1"/>
    <property type="match status" value="1"/>
</dbReference>
<evidence type="ECO:0000256" key="6">
    <source>
        <dbReference type="ARBA" id="ARBA00022840"/>
    </source>
</evidence>
<evidence type="ECO:0000313" key="9">
    <source>
        <dbReference type="EMBL" id="KAK7466481.1"/>
    </source>
</evidence>
<keyword evidence="3" id="KW-0808">Transferase</keyword>
<sequence>MTDRAEGSTHRNQSGGRRRVSRGGGENKTTSPVASPASWNVDRGRSRVRRPSNSFSADNLKRRGYHTLQSSFGKEFHVEKRWKLVREMGSGAYGVVISALDELSGETVAIKLVTRVFDKIQLAKRALREITLLRHFANHENITGLIDVDAISPDFNEIYIFMEPMEADLHQIIKSGQHLTNEHVQYFLYQVLRGMKYIHSAAVIHRDLKPGNLLVNADCELKICDFGLSRGFNSQPDENVNHLTEYVATRWYRAPEIMLAFRRYNTAIDVWSIGCIFAELLTGKPLFKGKDYVDQLNKILNVLGTPEDAVIKKIGSEKAQAYVRSLPIKKSVPLKKIIPHADHQALDLLKKMLSFDPDDRITVLEALEHPWLSAYHDVADEPECPAKFEKWRFIEELETIEQFREALWNEIQDYRKEVRGVNDLSGMPIGRVSLGSEEGSRRPSAPPEPPQVFEEETEPILEESSIQVINEEPSPMVEEKTAVPSVDDEKRAEQMVTSTADRRRRSQTVSSNDPVVTYSRRSSIMQPTRTGSYTAPSQHAISYSESAATQPRSSVAFPSRGEAYVVPARSRTQSTTGNDMPRRLLRTLSTVSIYESAEGLAGGLAELAPIGKYIVENGTTGADAPPSEMPRDFGIDEAEEFGGDVPKRERKDGKFFVGEQSVASPRNNGHSSSGAVLQTPQSESR</sequence>
<dbReference type="PROSITE" id="PS50011">
    <property type="entry name" value="PROTEIN_KINASE_DOM"/>
    <property type="match status" value="1"/>
</dbReference>
<dbReference type="PROSITE" id="PS00108">
    <property type="entry name" value="PROTEIN_KINASE_ST"/>
    <property type="match status" value="1"/>
</dbReference>
<dbReference type="SMART" id="SM00220">
    <property type="entry name" value="S_TKc"/>
    <property type="match status" value="1"/>
</dbReference>
<organism evidence="9 10">
    <name type="scientific">Marasmiellus scandens</name>
    <dbReference type="NCBI Taxonomy" id="2682957"/>
    <lineage>
        <taxon>Eukaryota</taxon>
        <taxon>Fungi</taxon>
        <taxon>Dikarya</taxon>
        <taxon>Basidiomycota</taxon>
        <taxon>Agaricomycotina</taxon>
        <taxon>Agaricomycetes</taxon>
        <taxon>Agaricomycetidae</taxon>
        <taxon>Agaricales</taxon>
        <taxon>Marasmiineae</taxon>
        <taxon>Omphalotaceae</taxon>
        <taxon>Marasmiellus</taxon>
    </lineage>
</organism>
<evidence type="ECO:0000256" key="4">
    <source>
        <dbReference type="ARBA" id="ARBA00022741"/>
    </source>
</evidence>
<feature type="region of interest" description="Disordered" evidence="7">
    <location>
        <begin position="1"/>
        <end position="56"/>
    </location>
</feature>
<evidence type="ECO:0000259" key="8">
    <source>
        <dbReference type="PROSITE" id="PS50011"/>
    </source>
</evidence>
<proteinExistence type="predicted"/>
<feature type="region of interest" description="Disordered" evidence="7">
    <location>
        <begin position="426"/>
        <end position="515"/>
    </location>
</feature>
<dbReference type="InterPro" id="IPR050117">
    <property type="entry name" value="MAPK"/>
</dbReference>
<keyword evidence="4" id="KW-0547">Nucleotide-binding</keyword>
<dbReference type="InterPro" id="IPR003527">
    <property type="entry name" value="MAP_kinase_CS"/>
</dbReference>
<dbReference type="CDD" id="cd07834">
    <property type="entry name" value="STKc_MAPK"/>
    <property type="match status" value="1"/>
</dbReference>
<feature type="compositionally biased region" description="Polar residues" evidence="7">
    <location>
        <begin position="661"/>
        <end position="685"/>
    </location>
</feature>
<dbReference type="Gene3D" id="1.10.510.10">
    <property type="entry name" value="Transferase(Phosphotransferase) domain 1"/>
    <property type="match status" value="1"/>
</dbReference>
<feature type="domain" description="Protein kinase" evidence="8">
    <location>
        <begin position="82"/>
        <end position="372"/>
    </location>
</feature>
<comment type="caution">
    <text evidence="9">The sequence shown here is derived from an EMBL/GenBank/DDBJ whole genome shotgun (WGS) entry which is preliminary data.</text>
</comment>
<gene>
    <name evidence="9" type="ORF">VKT23_005203</name>
</gene>
<evidence type="ECO:0000256" key="1">
    <source>
        <dbReference type="ARBA" id="ARBA00012411"/>
    </source>
</evidence>
<dbReference type="InterPro" id="IPR008271">
    <property type="entry name" value="Ser/Thr_kinase_AS"/>
</dbReference>
<name>A0ABR1JTA6_9AGAR</name>
<accession>A0ABR1JTA6</accession>
<evidence type="ECO:0000256" key="3">
    <source>
        <dbReference type="ARBA" id="ARBA00022679"/>
    </source>
</evidence>